<organism evidence="1 2">
    <name type="scientific">Pectobacterium fontis</name>
    <dbReference type="NCBI Taxonomy" id="2558042"/>
    <lineage>
        <taxon>Bacteria</taxon>
        <taxon>Pseudomonadati</taxon>
        <taxon>Pseudomonadota</taxon>
        <taxon>Gammaproteobacteria</taxon>
        <taxon>Enterobacterales</taxon>
        <taxon>Pectobacteriaceae</taxon>
        <taxon>Pectobacterium</taxon>
    </lineage>
</organism>
<evidence type="ECO:0000313" key="1">
    <source>
        <dbReference type="EMBL" id="KHN51354.1"/>
    </source>
</evidence>
<dbReference type="Proteomes" id="UP000053038">
    <property type="component" value="Unassembled WGS sequence"/>
</dbReference>
<dbReference type="OrthoDB" id="9882651at2"/>
<evidence type="ECO:0000313" key="2">
    <source>
        <dbReference type="Proteomes" id="UP000053038"/>
    </source>
</evidence>
<keyword evidence="2" id="KW-1185">Reference proteome</keyword>
<reference evidence="1 2" key="1">
    <citation type="submission" date="2014-10" db="EMBL/GenBank/DDBJ databases">
        <title>Genome sequence of Pectobacterium carotovorum M022.</title>
        <authorList>
            <person name="Chan K.-G."/>
            <person name="Tan W.-S."/>
        </authorList>
    </citation>
    <scope>NUCLEOTIDE SEQUENCE [LARGE SCALE GENOMIC DNA]</scope>
    <source>
        <strain evidence="1 2">M022</strain>
    </source>
</reference>
<dbReference type="RefSeq" id="WP_039350744.1">
    <property type="nucleotide sequence ID" value="NZ_JSXC01000034.1"/>
</dbReference>
<name>A0A7V8L611_9GAMM</name>
<accession>A0A7V8L611</accession>
<dbReference type="AlphaFoldDB" id="A0A7V8L611"/>
<protein>
    <submittedName>
        <fullName evidence="1">Uncharacterized protein</fullName>
    </submittedName>
</protein>
<gene>
    <name evidence="1" type="ORF">OI69_12320</name>
</gene>
<proteinExistence type="predicted"/>
<dbReference type="EMBL" id="JSXC01000034">
    <property type="protein sequence ID" value="KHN51354.1"/>
    <property type="molecule type" value="Genomic_DNA"/>
</dbReference>
<sequence length="62" mass="6982">MKNFIVLVDNEKKVIIDASEVKCVRAFNHIDEETTILLNGNNSVRINLCIDVVLEKLGIDIV</sequence>
<comment type="caution">
    <text evidence="1">The sequence shown here is derived from an EMBL/GenBank/DDBJ whole genome shotgun (WGS) entry which is preliminary data.</text>
</comment>